<evidence type="ECO:0000256" key="1">
    <source>
        <dbReference type="SAM" id="Phobius"/>
    </source>
</evidence>
<dbReference type="OrthoDB" id="411811at2759"/>
<proteinExistence type="predicted"/>
<evidence type="ECO:0000313" key="2">
    <source>
        <dbReference type="EMBL" id="CDW85128.1"/>
    </source>
</evidence>
<dbReference type="PANTHER" id="PTHR11319:SF35">
    <property type="entry name" value="OUTER MEMBRANE PROTEIN PMPC-RELATED"/>
    <property type="match status" value="1"/>
</dbReference>
<accession>A0A078AWE6</accession>
<feature type="transmembrane region" description="Helical" evidence="1">
    <location>
        <begin position="550"/>
        <end position="575"/>
    </location>
</feature>
<gene>
    <name evidence="2" type="primary">Contig10137.g10831</name>
    <name evidence="2" type="ORF">STYLEM_14198</name>
</gene>
<feature type="transmembrane region" description="Helical" evidence="1">
    <location>
        <begin position="587"/>
        <end position="605"/>
    </location>
</feature>
<keyword evidence="1" id="KW-0472">Membrane</keyword>
<dbReference type="OMA" id="NSHNTRI"/>
<dbReference type="AlphaFoldDB" id="A0A078AWE6"/>
<evidence type="ECO:0008006" key="4">
    <source>
        <dbReference type="Google" id="ProtNLM"/>
    </source>
</evidence>
<dbReference type="EMBL" id="CCKQ01013464">
    <property type="protein sequence ID" value="CDW85128.1"/>
    <property type="molecule type" value="Genomic_DNA"/>
</dbReference>
<keyword evidence="3" id="KW-1185">Reference proteome</keyword>
<reference evidence="2 3" key="1">
    <citation type="submission" date="2014-06" db="EMBL/GenBank/DDBJ databases">
        <authorList>
            <person name="Swart Estienne"/>
        </authorList>
    </citation>
    <scope>NUCLEOTIDE SEQUENCE [LARGE SCALE GENOMIC DNA]</scope>
    <source>
        <strain evidence="2 3">130c</strain>
    </source>
</reference>
<keyword evidence="1" id="KW-1133">Transmembrane helix</keyword>
<organism evidence="2 3">
    <name type="scientific">Stylonychia lemnae</name>
    <name type="common">Ciliate</name>
    <dbReference type="NCBI Taxonomy" id="5949"/>
    <lineage>
        <taxon>Eukaryota</taxon>
        <taxon>Sar</taxon>
        <taxon>Alveolata</taxon>
        <taxon>Ciliophora</taxon>
        <taxon>Intramacronucleata</taxon>
        <taxon>Spirotrichea</taxon>
        <taxon>Stichotrichia</taxon>
        <taxon>Sporadotrichida</taxon>
        <taxon>Oxytrichidae</taxon>
        <taxon>Stylonychinae</taxon>
        <taxon>Stylonychia</taxon>
    </lineage>
</organism>
<feature type="transmembrane region" description="Helical" evidence="1">
    <location>
        <begin position="690"/>
        <end position="711"/>
    </location>
</feature>
<feature type="transmembrane region" description="Helical" evidence="1">
    <location>
        <begin position="637"/>
        <end position="664"/>
    </location>
</feature>
<keyword evidence="1" id="KW-0812">Transmembrane</keyword>
<protein>
    <recommendedName>
        <fullName evidence="4">Transmembrane protein</fullName>
    </recommendedName>
</protein>
<name>A0A078AWE6_STYLE</name>
<feature type="transmembrane region" description="Helical" evidence="1">
    <location>
        <begin position="717"/>
        <end position="736"/>
    </location>
</feature>
<feature type="transmembrane region" description="Helical" evidence="1">
    <location>
        <begin position="748"/>
        <end position="770"/>
    </location>
</feature>
<dbReference type="PANTHER" id="PTHR11319">
    <property type="entry name" value="G PROTEIN-COUPLED RECEPTOR-RELATED"/>
    <property type="match status" value="1"/>
</dbReference>
<evidence type="ECO:0000313" key="3">
    <source>
        <dbReference type="Proteomes" id="UP000039865"/>
    </source>
</evidence>
<sequence length="1227" mass="140720">MMLHSLLNIQKSNFQNSFANESGGAIQAQSFRKSQLEQYAEAGGAITCTDCKQFYAKILRIFNSSAQSGGGLYLAQTDGIKNKYLKDNVLQQYIITFKNNIFASNYAQKNGGGIFTDLSFSGFQNFTSNQANNSGGAIFWNDVQPIMNQEAQMIFQNNKARIYANNIASYPQKLIKISEEQYNKQLQRVIDQDQRRLLANDELVSDQNNISQGHFRSGDSLPQMYLALADKYGQIVGTQNDQKLQISIIGRKLNATSQTQDMYSPVITGKTTFYSENGVYKLEGVQFTGSPGYSYELSFLSDGIDKNKPNNKDTQKLNDSSQQQIQNDFLVEIKLRECSIGERFTESGACDPCPVGKSFSLVKMTEPGQCRTCPSSVAICRGGSDIGESLNQKIIHKAHVKLGIKEYSAQIANQDIHRQILNAQNVLNRLKTSQDQQQYLYNTLFLTLIKQIGVIVGVVILIRVTLNGAGDVRNITSVYQKILLNHIQLILLTSTFNFKWPDIVMEFFKTSRTVGEASDQIFSVDCFLNSKEQSSQQMKQNNQQFFIRIFYFKLALFALMPFMLLILCNIIWMIILRKPRQKAIRNTKSVSSMVILLFLIHPNLIKFVFNTFNCVDIDGETRVKNDLEIECYRGQHFFWALAVALPAMIVWGLGIPFFGLALLLRNKKQLDQIVTRQKLGFLFRGYKRKYYYWEIVIMYRKIFLIFIQVFLLQYGVITQAMVVLILLIGFMALNLTLRPFQTISLNDLETLSVVTSLTTIYCGIFFIVSINNIDGSQETSQDSFQSFFTFWLYKMIREIKNMMIKKFGKLYTIICLCGNQQKYKQILEDAVIEEDNDILREKFSESLKQIDQLCDSGEIVLNKKSLEKLQLYLSKSKILDAGGILAKVQNDPNKQKRSTRIKSSAHQKLNEQDQAIIKERENIQIDDELEVDINFSDNQLDRSFDQFLSNNKSRNYPHEYFINIQKSANQSRFYTDQSDHKHLDKFGQLDLLNTDADFKLKRYIKQSMTPSHKQRGVKLHAIKDKISSKIIPNSDLSQELKISFDDSLTNIIYNPSKPQTIIQSARMLSYQDLENLLEQESIDNKKQQAEVSIGQQIENQYLSIFKKISERQSIQILNKHTNITTNASSRFHKNKITHKKKKLRGQSANIQKLDQVERTNVNNKNDEGDRDKYLLVNKYQPNLRNKDLLVQALEEEKSGTLNWETVGTINIDQLVSQDTLITNNDFS</sequence>
<dbReference type="Proteomes" id="UP000039865">
    <property type="component" value="Unassembled WGS sequence"/>
</dbReference>
<dbReference type="InParanoid" id="A0A078AWE6"/>